<evidence type="ECO:0000313" key="2">
    <source>
        <dbReference type="Proteomes" id="UP000182826"/>
    </source>
</evidence>
<comment type="caution">
    <text evidence="1">The sequence shown here is derived from an EMBL/GenBank/DDBJ whole genome shotgun (WGS) entry which is preliminary data.</text>
</comment>
<dbReference type="AlphaFoldDB" id="A0A1J7CDH5"/>
<keyword evidence="2" id="KW-1185">Reference proteome</keyword>
<reference evidence="1 2" key="1">
    <citation type="submission" date="2016-10" db="EMBL/GenBank/DDBJ databases">
        <title>Draft Genome Sequence of Rhizobacteria Flavobacterium johnsoniae CI04.</title>
        <authorList>
            <person name="Bravo J.I."/>
            <person name="Lozano G.L."/>
            <person name="Handelsman J."/>
        </authorList>
    </citation>
    <scope>NUCLEOTIDE SEQUENCE [LARGE SCALE GENOMIC DNA]</scope>
    <source>
        <strain evidence="1 2">CI04</strain>
    </source>
</reference>
<gene>
    <name evidence="1" type="ORF">BKM63_01400</name>
</gene>
<proteinExistence type="predicted"/>
<name>A0A1J7CDH5_FLAJO</name>
<dbReference type="Proteomes" id="UP000182826">
    <property type="component" value="Unassembled WGS sequence"/>
</dbReference>
<protein>
    <submittedName>
        <fullName evidence="1">Uncharacterized protein</fullName>
    </submittedName>
</protein>
<evidence type="ECO:0000313" key="1">
    <source>
        <dbReference type="EMBL" id="OIV43889.1"/>
    </source>
</evidence>
<accession>A0A1J7CDH5</accession>
<sequence>MDFLISFLNEYCFEYDWSFYSDSSDHSVENPFVPVTSFERHKSLLIFWNKFTIKITKFSD</sequence>
<organism evidence="1 2">
    <name type="scientific">Flavobacterium johnsoniae</name>
    <name type="common">Cytophaga johnsonae</name>
    <dbReference type="NCBI Taxonomy" id="986"/>
    <lineage>
        <taxon>Bacteria</taxon>
        <taxon>Pseudomonadati</taxon>
        <taxon>Bacteroidota</taxon>
        <taxon>Flavobacteriia</taxon>
        <taxon>Flavobacteriales</taxon>
        <taxon>Flavobacteriaceae</taxon>
        <taxon>Flavobacterium</taxon>
    </lineage>
</organism>
<dbReference type="EMBL" id="MLFK01000001">
    <property type="protein sequence ID" value="OIV43889.1"/>
    <property type="molecule type" value="Genomic_DNA"/>
</dbReference>